<proteinExistence type="predicted"/>
<evidence type="ECO:0000256" key="4">
    <source>
        <dbReference type="SAM" id="SignalP"/>
    </source>
</evidence>
<feature type="signal peptide" evidence="4">
    <location>
        <begin position="1"/>
        <end position="22"/>
    </location>
</feature>
<feature type="domain" description="Disease resistance R13L4/SHOC-2-like LRR" evidence="6">
    <location>
        <begin position="82"/>
        <end position="204"/>
    </location>
</feature>
<evidence type="ECO:0000259" key="5">
    <source>
        <dbReference type="Pfam" id="PF08263"/>
    </source>
</evidence>
<dbReference type="InParanoid" id="A0A6P4BSL3"/>
<keyword evidence="7" id="KW-1185">Reference proteome</keyword>
<dbReference type="GeneID" id="107435237"/>
<dbReference type="InterPro" id="IPR055414">
    <property type="entry name" value="LRR_R13L4/SHOC2-like"/>
</dbReference>
<gene>
    <name evidence="8" type="primary">LOC107435237</name>
</gene>
<dbReference type="RefSeq" id="XP_015902284.2">
    <property type="nucleotide sequence ID" value="XM_016046798.4"/>
</dbReference>
<dbReference type="Gene3D" id="3.80.10.10">
    <property type="entry name" value="Ribonuclease Inhibitor"/>
    <property type="match status" value="1"/>
</dbReference>
<evidence type="ECO:0000256" key="2">
    <source>
        <dbReference type="ARBA" id="ARBA00022729"/>
    </source>
</evidence>
<protein>
    <submittedName>
        <fullName evidence="8">Disease resistance protein BAK6-like</fullName>
    </submittedName>
</protein>
<accession>A0A6P4BSL3</accession>
<keyword evidence="3" id="KW-0677">Repeat</keyword>
<dbReference type="Proteomes" id="UP001652623">
    <property type="component" value="Chromosome 12"/>
</dbReference>
<evidence type="ECO:0000256" key="3">
    <source>
        <dbReference type="ARBA" id="ARBA00022737"/>
    </source>
</evidence>
<dbReference type="AlphaFoldDB" id="A0A6P4BSL3"/>
<keyword evidence="1" id="KW-0433">Leucine-rich repeat</keyword>
<dbReference type="Pfam" id="PF23598">
    <property type="entry name" value="LRR_14"/>
    <property type="match status" value="1"/>
</dbReference>
<dbReference type="KEGG" id="zju:107435237"/>
<dbReference type="Pfam" id="PF08263">
    <property type="entry name" value="LRRNT_2"/>
    <property type="match status" value="1"/>
</dbReference>
<feature type="chain" id="PRO_5045664338" evidence="4">
    <location>
        <begin position="23"/>
        <end position="221"/>
    </location>
</feature>
<evidence type="ECO:0000256" key="1">
    <source>
        <dbReference type="ARBA" id="ARBA00022614"/>
    </source>
</evidence>
<dbReference type="PANTHER" id="PTHR47988">
    <property type="entry name" value="SOMATIC EMBRYOGENESIS RECEPTOR KINASE 1"/>
    <property type="match status" value="1"/>
</dbReference>
<keyword evidence="2 4" id="KW-0732">Signal</keyword>
<dbReference type="InterPro" id="IPR013210">
    <property type="entry name" value="LRR_N_plant-typ"/>
</dbReference>
<organism evidence="7 8">
    <name type="scientific">Ziziphus jujuba</name>
    <name type="common">Chinese jujube</name>
    <name type="synonym">Ziziphus sativa</name>
    <dbReference type="NCBI Taxonomy" id="326968"/>
    <lineage>
        <taxon>Eukaryota</taxon>
        <taxon>Viridiplantae</taxon>
        <taxon>Streptophyta</taxon>
        <taxon>Embryophyta</taxon>
        <taxon>Tracheophyta</taxon>
        <taxon>Spermatophyta</taxon>
        <taxon>Magnoliopsida</taxon>
        <taxon>eudicotyledons</taxon>
        <taxon>Gunneridae</taxon>
        <taxon>Pentapetalae</taxon>
        <taxon>rosids</taxon>
        <taxon>fabids</taxon>
        <taxon>Rosales</taxon>
        <taxon>Rhamnaceae</taxon>
        <taxon>Paliureae</taxon>
        <taxon>Ziziphus</taxon>
    </lineage>
</organism>
<sequence length="221" mass="23772">MASRVLVYFAFALVIAVASVNCNTEVDALIAWKNKLSDPNNVLGSWDPNSANPCTWSHVTCSDQNNVTRVDLGVARLSGPLIPELGNLTFVQYLVLFGNSINGTIPKEIGHLKNLIRLELQFNILTGSIPDSFGNLTALKFLELSNNNLTGPIPASLGNLTSLQTINLNNNSFTGTIPIEVLGLVRLAVIRVINFSNNKLDGSVHNSTSGFVTSVIQDPKA</sequence>
<evidence type="ECO:0000313" key="7">
    <source>
        <dbReference type="Proteomes" id="UP001652623"/>
    </source>
</evidence>
<evidence type="ECO:0000259" key="6">
    <source>
        <dbReference type="Pfam" id="PF23598"/>
    </source>
</evidence>
<dbReference type="SUPFAM" id="SSF52058">
    <property type="entry name" value="L domain-like"/>
    <property type="match status" value="1"/>
</dbReference>
<feature type="domain" description="Leucine-rich repeat-containing N-terminal plant-type" evidence="5">
    <location>
        <begin position="23"/>
        <end position="62"/>
    </location>
</feature>
<dbReference type="InterPro" id="IPR032675">
    <property type="entry name" value="LRR_dom_sf"/>
</dbReference>
<evidence type="ECO:0000313" key="8">
    <source>
        <dbReference type="RefSeq" id="XP_015902284.2"/>
    </source>
</evidence>
<reference evidence="8" key="1">
    <citation type="submission" date="2025-08" db="UniProtKB">
        <authorList>
            <consortium name="RefSeq"/>
        </authorList>
    </citation>
    <scope>IDENTIFICATION</scope>
    <source>
        <tissue evidence="8">Seedling</tissue>
    </source>
</reference>
<name>A0A6P4BSL3_ZIZJJ</name>